<dbReference type="Pfam" id="PF12937">
    <property type="entry name" value="F-box-like"/>
    <property type="match status" value="1"/>
</dbReference>
<dbReference type="OrthoDB" id="623820at2759"/>
<evidence type="ECO:0000259" key="2">
    <source>
        <dbReference type="Pfam" id="PF12937"/>
    </source>
</evidence>
<evidence type="ECO:0000256" key="1">
    <source>
        <dbReference type="SAM" id="MobiDB-lite"/>
    </source>
</evidence>
<evidence type="ECO:0000313" key="4">
    <source>
        <dbReference type="Proteomes" id="UP000636709"/>
    </source>
</evidence>
<protein>
    <recommendedName>
        <fullName evidence="2">F-box domain-containing protein</fullName>
    </recommendedName>
</protein>
<evidence type="ECO:0000313" key="3">
    <source>
        <dbReference type="EMBL" id="KAF8715068.1"/>
    </source>
</evidence>
<feature type="compositionally biased region" description="Low complexity" evidence="1">
    <location>
        <begin position="49"/>
        <end position="66"/>
    </location>
</feature>
<accession>A0A835EUS5</accession>
<dbReference type="SUPFAM" id="SSF81383">
    <property type="entry name" value="F-box domain"/>
    <property type="match status" value="1"/>
</dbReference>
<name>A0A835EUS5_9POAL</name>
<dbReference type="InterPro" id="IPR036047">
    <property type="entry name" value="F-box-like_dom_sf"/>
</dbReference>
<proteinExistence type="predicted"/>
<dbReference type="Gene3D" id="1.20.1280.50">
    <property type="match status" value="1"/>
</dbReference>
<organism evidence="3 4">
    <name type="scientific">Digitaria exilis</name>
    <dbReference type="NCBI Taxonomy" id="1010633"/>
    <lineage>
        <taxon>Eukaryota</taxon>
        <taxon>Viridiplantae</taxon>
        <taxon>Streptophyta</taxon>
        <taxon>Embryophyta</taxon>
        <taxon>Tracheophyta</taxon>
        <taxon>Spermatophyta</taxon>
        <taxon>Magnoliopsida</taxon>
        <taxon>Liliopsida</taxon>
        <taxon>Poales</taxon>
        <taxon>Poaceae</taxon>
        <taxon>PACMAD clade</taxon>
        <taxon>Panicoideae</taxon>
        <taxon>Panicodae</taxon>
        <taxon>Paniceae</taxon>
        <taxon>Anthephorinae</taxon>
        <taxon>Digitaria</taxon>
    </lineage>
</organism>
<dbReference type="Proteomes" id="UP000636709">
    <property type="component" value="Unassembled WGS sequence"/>
</dbReference>
<sequence>MDDMWTSPPLDILLEVFRHLGTTDVVRCAGVSRPWRRAILIGNPLASVPTPTTSTPTSSSASSMRRSTTKQAA</sequence>
<dbReference type="InterPro" id="IPR001810">
    <property type="entry name" value="F-box_dom"/>
</dbReference>
<keyword evidence="4" id="KW-1185">Reference proteome</keyword>
<feature type="domain" description="F-box" evidence="2">
    <location>
        <begin position="9"/>
        <end position="39"/>
    </location>
</feature>
<dbReference type="EMBL" id="JACEFO010001734">
    <property type="protein sequence ID" value="KAF8715068.1"/>
    <property type="molecule type" value="Genomic_DNA"/>
</dbReference>
<dbReference type="CDD" id="cd09917">
    <property type="entry name" value="F-box_SF"/>
    <property type="match status" value="1"/>
</dbReference>
<reference evidence="3" key="1">
    <citation type="submission" date="2020-07" db="EMBL/GenBank/DDBJ databases">
        <title>Genome sequence and genetic diversity analysis of an under-domesticated orphan crop, white fonio (Digitaria exilis).</title>
        <authorList>
            <person name="Bennetzen J.L."/>
            <person name="Chen S."/>
            <person name="Ma X."/>
            <person name="Wang X."/>
            <person name="Yssel A.E.J."/>
            <person name="Chaluvadi S.R."/>
            <person name="Johnson M."/>
            <person name="Gangashetty P."/>
            <person name="Hamidou F."/>
            <person name="Sanogo M.D."/>
            <person name="Zwaenepoel A."/>
            <person name="Wallace J."/>
            <person name="Van De Peer Y."/>
            <person name="Van Deynze A."/>
        </authorList>
    </citation>
    <scope>NUCLEOTIDE SEQUENCE</scope>
    <source>
        <tissue evidence="3">Leaves</tissue>
    </source>
</reference>
<dbReference type="AlphaFoldDB" id="A0A835EUS5"/>
<feature type="region of interest" description="Disordered" evidence="1">
    <location>
        <begin position="45"/>
        <end position="73"/>
    </location>
</feature>
<gene>
    <name evidence="3" type="ORF">HU200_027615</name>
</gene>
<comment type="caution">
    <text evidence="3">The sequence shown here is derived from an EMBL/GenBank/DDBJ whole genome shotgun (WGS) entry which is preliminary data.</text>
</comment>